<dbReference type="SUPFAM" id="SSF57959">
    <property type="entry name" value="Leucine zipper domain"/>
    <property type="match status" value="1"/>
</dbReference>
<sequence>MSAENDGIGINSHSHLITTLPTSSNGRMVTRGSRLSNVIPENEILSSEPDDYFALDCSDSGEASYAIEENSVRGVCNPLGIATGGTAVMQPRDSQLPAASSFGSVDATTEGILPEETGRAQSPRTARRQRNRLAAARMRTRQKQHLAQLEKRKEGLERRAAQLEEELRMVQRQNSPYNSSIDKLAEMVDDLTRVEHTMLTGIDECKSLLQNLESLCELPQ</sequence>
<evidence type="ECO:0000256" key="7">
    <source>
        <dbReference type="ARBA" id="ARBA00023242"/>
    </source>
</evidence>
<keyword evidence="12" id="KW-1185">Reference proteome</keyword>
<dbReference type="GO" id="GO:0006986">
    <property type="term" value="P:response to unfolded protein"/>
    <property type="evidence" value="ECO:0007669"/>
    <property type="project" value="UniProtKB-KW"/>
</dbReference>
<dbReference type="Gene3D" id="1.20.5.170">
    <property type="match status" value="1"/>
</dbReference>
<keyword evidence="7" id="KW-0539">Nucleus</keyword>
<keyword evidence="5" id="KW-0804">Transcription</keyword>
<dbReference type="CDD" id="cd14686">
    <property type="entry name" value="bZIP"/>
    <property type="match status" value="1"/>
</dbReference>
<feature type="region of interest" description="Disordered" evidence="9">
    <location>
        <begin position="97"/>
        <end position="130"/>
    </location>
</feature>
<protein>
    <recommendedName>
        <fullName evidence="10">BZIP domain-containing protein</fullName>
    </recommendedName>
</protein>
<dbReference type="EMBL" id="JANBUO010000331">
    <property type="protein sequence ID" value="KAJ2805049.1"/>
    <property type="molecule type" value="Genomic_DNA"/>
</dbReference>
<dbReference type="Proteomes" id="UP001140094">
    <property type="component" value="Unassembled WGS sequence"/>
</dbReference>
<feature type="compositionally biased region" description="Polar residues" evidence="9">
    <location>
        <begin position="97"/>
        <end position="107"/>
    </location>
</feature>
<dbReference type="GO" id="GO:0000981">
    <property type="term" value="F:DNA-binding transcription factor activity, RNA polymerase II-specific"/>
    <property type="evidence" value="ECO:0007669"/>
    <property type="project" value="InterPro"/>
</dbReference>
<proteinExistence type="inferred from homology"/>
<dbReference type="AlphaFoldDB" id="A0A9W8HY44"/>
<name>A0A9W8HY44_9FUNG</name>
<keyword evidence="6" id="KW-0834">Unfolded protein response</keyword>
<dbReference type="SMART" id="SM00338">
    <property type="entry name" value="BRLZ"/>
    <property type="match status" value="1"/>
</dbReference>
<keyword evidence="4" id="KW-0238">DNA-binding</keyword>
<evidence type="ECO:0000256" key="6">
    <source>
        <dbReference type="ARBA" id="ARBA00023230"/>
    </source>
</evidence>
<evidence type="ECO:0000256" key="1">
    <source>
        <dbReference type="ARBA" id="ARBA00004123"/>
    </source>
</evidence>
<evidence type="ECO:0000256" key="4">
    <source>
        <dbReference type="ARBA" id="ARBA00023125"/>
    </source>
</evidence>
<dbReference type="InterPro" id="IPR004827">
    <property type="entry name" value="bZIP"/>
</dbReference>
<dbReference type="PROSITE" id="PS50217">
    <property type="entry name" value="BZIP"/>
    <property type="match status" value="1"/>
</dbReference>
<reference evidence="11" key="1">
    <citation type="submission" date="2022-07" db="EMBL/GenBank/DDBJ databases">
        <title>Phylogenomic reconstructions and comparative analyses of Kickxellomycotina fungi.</title>
        <authorList>
            <person name="Reynolds N.K."/>
            <person name="Stajich J.E."/>
            <person name="Barry K."/>
            <person name="Grigoriev I.V."/>
            <person name="Crous P."/>
            <person name="Smith M.E."/>
        </authorList>
    </citation>
    <scope>NUCLEOTIDE SEQUENCE</scope>
    <source>
        <strain evidence="11">NRRL 1565</strain>
    </source>
</reference>
<dbReference type="Pfam" id="PF07716">
    <property type="entry name" value="bZIP_2"/>
    <property type="match status" value="1"/>
</dbReference>
<dbReference type="GO" id="GO:0003677">
    <property type="term" value="F:DNA binding"/>
    <property type="evidence" value="ECO:0007669"/>
    <property type="project" value="UniProtKB-KW"/>
</dbReference>
<organism evidence="11 12">
    <name type="scientific">Coemansia guatemalensis</name>
    <dbReference type="NCBI Taxonomy" id="2761395"/>
    <lineage>
        <taxon>Eukaryota</taxon>
        <taxon>Fungi</taxon>
        <taxon>Fungi incertae sedis</taxon>
        <taxon>Zoopagomycota</taxon>
        <taxon>Kickxellomycotina</taxon>
        <taxon>Kickxellomycetes</taxon>
        <taxon>Kickxellales</taxon>
        <taxon>Kickxellaceae</taxon>
        <taxon>Coemansia</taxon>
    </lineage>
</organism>
<dbReference type="PANTHER" id="PTHR46714">
    <property type="entry name" value="TRANSCRIPTIONAL ACTIVATOR HAC1"/>
    <property type="match status" value="1"/>
</dbReference>
<evidence type="ECO:0000256" key="8">
    <source>
        <dbReference type="SAM" id="Coils"/>
    </source>
</evidence>
<dbReference type="GO" id="GO:0045944">
    <property type="term" value="P:positive regulation of transcription by RNA polymerase II"/>
    <property type="evidence" value="ECO:0007669"/>
    <property type="project" value="InterPro"/>
</dbReference>
<accession>A0A9W8HY44</accession>
<comment type="subcellular location">
    <subcellularLocation>
        <location evidence="1">Nucleus</location>
    </subcellularLocation>
</comment>
<feature type="domain" description="BZIP" evidence="10">
    <location>
        <begin position="121"/>
        <end position="184"/>
    </location>
</feature>
<feature type="coiled-coil region" evidence="8">
    <location>
        <begin position="139"/>
        <end position="173"/>
    </location>
</feature>
<dbReference type="PANTHER" id="PTHR46714:SF6">
    <property type="entry name" value="TRANSCRIPTIONAL ACTIVATOR HAC1"/>
    <property type="match status" value="1"/>
</dbReference>
<keyword evidence="8" id="KW-0175">Coiled coil</keyword>
<keyword evidence="3" id="KW-0805">Transcription regulation</keyword>
<dbReference type="InterPro" id="IPR044280">
    <property type="entry name" value="Hac1/HY5"/>
</dbReference>
<evidence type="ECO:0000256" key="3">
    <source>
        <dbReference type="ARBA" id="ARBA00023015"/>
    </source>
</evidence>
<evidence type="ECO:0000256" key="5">
    <source>
        <dbReference type="ARBA" id="ARBA00023163"/>
    </source>
</evidence>
<gene>
    <name evidence="11" type="ORF">H4R20_002251</name>
</gene>
<comment type="caution">
    <text evidence="11">The sequence shown here is derived from an EMBL/GenBank/DDBJ whole genome shotgun (WGS) entry which is preliminary data.</text>
</comment>
<dbReference type="OrthoDB" id="5566657at2759"/>
<evidence type="ECO:0000256" key="2">
    <source>
        <dbReference type="ARBA" id="ARBA00007163"/>
    </source>
</evidence>
<dbReference type="PROSITE" id="PS00036">
    <property type="entry name" value="BZIP_BASIC"/>
    <property type="match status" value="1"/>
</dbReference>
<comment type="similarity">
    <text evidence="2">Belongs to the bZIP family.</text>
</comment>
<evidence type="ECO:0000313" key="11">
    <source>
        <dbReference type="EMBL" id="KAJ2805049.1"/>
    </source>
</evidence>
<dbReference type="GO" id="GO:0005634">
    <property type="term" value="C:nucleus"/>
    <property type="evidence" value="ECO:0007669"/>
    <property type="project" value="UniProtKB-SubCell"/>
</dbReference>
<evidence type="ECO:0000259" key="10">
    <source>
        <dbReference type="PROSITE" id="PS50217"/>
    </source>
</evidence>
<dbReference type="InterPro" id="IPR046347">
    <property type="entry name" value="bZIP_sf"/>
</dbReference>
<evidence type="ECO:0000256" key="9">
    <source>
        <dbReference type="SAM" id="MobiDB-lite"/>
    </source>
</evidence>
<evidence type="ECO:0000313" key="12">
    <source>
        <dbReference type="Proteomes" id="UP001140094"/>
    </source>
</evidence>